<evidence type="ECO:0000256" key="1">
    <source>
        <dbReference type="SAM" id="MobiDB-lite"/>
    </source>
</evidence>
<protein>
    <submittedName>
        <fullName evidence="2">Uncharacterized protein</fullName>
    </submittedName>
</protein>
<name>A0AAD7AR69_9AGAR</name>
<reference evidence="2" key="1">
    <citation type="submission" date="2023-03" db="EMBL/GenBank/DDBJ databases">
        <title>Massive genome expansion in bonnet fungi (Mycena s.s.) driven by repeated elements and novel gene families across ecological guilds.</title>
        <authorList>
            <consortium name="Lawrence Berkeley National Laboratory"/>
            <person name="Harder C.B."/>
            <person name="Miyauchi S."/>
            <person name="Viragh M."/>
            <person name="Kuo A."/>
            <person name="Thoen E."/>
            <person name="Andreopoulos B."/>
            <person name="Lu D."/>
            <person name="Skrede I."/>
            <person name="Drula E."/>
            <person name="Henrissat B."/>
            <person name="Morin E."/>
            <person name="Kohler A."/>
            <person name="Barry K."/>
            <person name="LaButti K."/>
            <person name="Morin E."/>
            <person name="Salamov A."/>
            <person name="Lipzen A."/>
            <person name="Mereny Z."/>
            <person name="Hegedus B."/>
            <person name="Baldrian P."/>
            <person name="Stursova M."/>
            <person name="Weitz H."/>
            <person name="Taylor A."/>
            <person name="Grigoriev I.V."/>
            <person name="Nagy L.G."/>
            <person name="Martin F."/>
            <person name="Kauserud H."/>
        </authorList>
    </citation>
    <scope>NUCLEOTIDE SEQUENCE</scope>
    <source>
        <strain evidence="2">CBHHK002</strain>
    </source>
</reference>
<gene>
    <name evidence="2" type="ORF">DFH08DRAFT_948536</name>
</gene>
<dbReference type="EMBL" id="JARIHO010000002">
    <property type="protein sequence ID" value="KAJ7366506.1"/>
    <property type="molecule type" value="Genomic_DNA"/>
</dbReference>
<sequence>MHALAMKTEDTRSFYDASPPGAAPASATATSKATLKCIQRRTVTPTPEPDSEPVFHPLRLRPSRTRPPISVVTPASASPPLSSDEHVDMRAPSSLTFGSRLSSGFVEDADTLFVRELPPVFTRGHARNRLSLLPDRRAVAEAQSGQHRVLGMGGTMGGSAGLGYEEQKLDASDPDSDIPNELQVILSASRGHQQWTIRSHSVPRPSKALAPLAWSSAACTVAYLTFAAAARAPCLPLHQFRPLSMLSVHSVQVL</sequence>
<dbReference type="AlphaFoldDB" id="A0AAD7AR69"/>
<evidence type="ECO:0000313" key="2">
    <source>
        <dbReference type="EMBL" id="KAJ7366506.1"/>
    </source>
</evidence>
<keyword evidence="3" id="KW-1185">Reference proteome</keyword>
<proteinExistence type="predicted"/>
<feature type="compositionally biased region" description="Low complexity" evidence="1">
    <location>
        <begin position="17"/>
        <end position="34"/>
    </location>
</feature>
<feature type="region of interest" description="Disordered" evidence="1">
    <location>
        <begin position="1"/>
        <end position="87"/>
    </location>
</feature>
<dbReference type="Proteomes" id="UP001218218">
    <property type="component" value="Unassembled WGS sequence"/>
</dbReference>
<evidence type="ECO:0000313" key="3">
    <source>
        <dbReference type="Proteomes" id="UP001218218"/>
    </source>
</evidence>
<accession>A0AAD7AR69</accession>
<organism evidence="2 3">
    <name type="scientific">Mycena albidolilacea</name>
    <dbReference type="NCBI Taxonomy" id="1033008"/>
    <lineage>
        <taxon>Eukaryota</taxon>
        <taxon>Fungi</taxon>
        <taxon>Dikarya</taxon>
        <taxon>Basidiomycota</taxon>
        <taxon>Agaricomycotina</taxon>
        <taxon>Agaricomycetes</taxon>
        <taxon>Agaricomycetidae</taxon>
        <taxon>Agaricales</taxon>
        <taxon>Marasmiineae</taxon>
        <taxon>Mycenaceae</taxon>
        <taxon>Mycena</taxon>
    </lineage>
</organism>
<comment type="caution">
    <text evidence="2">The sequence shown here is derived from an EMBL/GenBank/DDBJ whole genome shotgun (WGS) entry which is preliminary data.</text>
</comment>